<dbReference type="InterPro" id="IPR000055">
    <property type="entry name" value="Restrct_endonuc_typeI_TRD"/>
</dbReference>
<evidence type="ECO:0000259" key="4">
    <source>
        <dbReference type="Pfam" id="PF01420"/>
    </source>
</evidence>
<dbReference type="Gene3D" id="1.10.287.1120">
    <property type="entry name" value="Bipartite methylase S protein"/>
    <property type="match status" value="1"/>
</dbReference>
<proteinExistence type="inferred from homology"/>
<feature type="domain" description="Type I restriction modification DNA specificity" evidence="4">
    <location>
        <begin position="201"/>
        <end position="350"/>
    </location>
</feature>
<accession>A0AB74IGL2</accession>
<evidence type="ECO:0000256" key="3">
    <source>
        <dbReference type="ARBA" id="ARBA00023125"/>
    </source>
</evidence>
<gene>
    <name evidence="5" type="ORF">E6L36_09320</name>
</gene>
<comment type="similarity">
    <text evidence="1">Belongs to the type-I restriction system S methylase family.</text>
</comment>
<name>A0AB74IGL2_LACRH</name>
<dbReference type="CDD" id="cd17288">
    <property type="entry name" value="RMtype1_S_LlaAI06ORF1089P_TRD1-CR1_like"/>
    <property type="match status" value="1"/>
</dbReference>
<organism evidence="5 6">
    <name type="scientific">Lacticaseibacillus rhamnosus</name>
    <name type="common">Lactobacillus rhamnosus</name>
    <dbReference type="NCBI Taxonomy" id="47715"/>
    <lineage>
        <taxon>Bacteria</taxon>
        <taxon>Bacillati</taxon>
        <taxon>Bacillota</taxon>
        <taxon>Bacilli</taxon>
        <taxon>Lactobacillales</taxon>
        <taxon>Lactobacillaceae</taxon>
        <taxon>Lacticaseibacillus</taxon>
    </lineage>
</organism>
<keyword evidence="2" id="KW-0680">Restriction system</keyword>
<dbReference type="SUPFAM" id="SSF116734">
    <property type="entry name" value="DNA methylase specificity domain"/>
    <property type="match status" value="2"/>
</dbReference>
<reference evidence="5 6" key="1">
    <citation type="submission" date="2019-04" db="EMBL/GenBank/DDBJ databases">
        <title>Genome Announcement to Ensure Probiotic Safety of Lactobacillus rhamnosus UBLR-58.</title>
        <authorList>
            <person name="Sulthana A."/>
            <person name="Lakshmi S.G."/>
            <person name="Madempudi R.S."/>
        </authorList>
    </citation>
    <scope>NUCLEOTIDE SEQUENCE [LARGE SCALE GENOMIC DNA]</scope>
    <source>
        <strain evidence="5 6">UBLR-58</strain>
    </source>
</reference>
<dbReference type="GO" id="GO:0004519">
    <property type="term" value="F:endonuclease activity"/>
    <property type="evidence" value="ECO:0007669"/>
    <property type="project" value="UniProtKB-KW"/>
</dbReference>
<dbReference type="InterPro" id="IPR052021">
    <property type="entry name" value="Type-I_RS_S_subunit"/>
</dbReference>
<dbReference type="CDD" id="cd17262">
    <property type="entry name" value="RMtype1_S_Aco12261I-TRD2-CR2"/>
    <property type="match status" value="1"/>
</dbReference>
<dbReference type="PANTHER" id="PTHR30408:SF12">
    <property type="entry name" value="TYPE I RESTRICTION ENZYME MJAVIII SPECIFICITY SUBUNIT"/>
    <property type="match status" value="1"/>
</dbReference>
<dbReference type="PANTHER" id="PTHR30408">
    <property type="entry name" value="TYPE-1 RESTRICTION ENZYME ECOKI SPECIFICITY PROTEIN"/>
    <property type="match status" value="1"/>
</dbReference>
<dbReference type="AlphaFoldDB" id="A0AB74IGL2"/>
<dbReference type="EMBL" id="SSHM01000001">
    <property type="protein sequence ID" value="THC81652.1"/>
    <property type="molecule type" value="Genomic_DNA"/>
</dbReference>
<dbReference type="Proteomes" id="UP000307517">
    <property type="component" value="Unassembled WGS sequence"/>
</dbReference>
<keyword evidence="5" id="KW-0378">Hydrolase</keyword>
<dbReference type="InterPro" id="IPR044946">
    <property type="entry name" value="Restrct_endonuc_typeI_TRD_sf"/>
</dbReference>
<feature type="domain" description="Type I restriction modification DNA specificity" evidence="4">
    <location>
        <begin position="13"/>
        <end position="172"/>
    </location>
</feature>
<evidence type="ECO:0000313" key="5">
    <source>
        <dbReference type="EMBL" id="THC81652.1"/>
    </source>
</evidence>
<evidence type="ECO:0000256" key="2">
    <source>
        <dbReference type="ARBA" id="ARBA00022747"/>
    </source>
</evidence>
<sequence length="363" mass="41353">MVPELRFKGFTDAWEQRKVSELADRYDNLRVPITASERVAGETPYYGANGIQDYVEGFTHNGEFVLVAEDGANDLQNYPVQYVDGKVWVNNHAHVLQAKEERVDNKFLTNALKHTNIEPYLVGGGRAKLNADVMMKINFKVPTLPEQVQIGKFFDNLDHLITLHQRKLEKLQELKKGYLQKLFPKNGSKFPQLRFAGFTDAWEKRPIKKIATVNGGKDYKHLNKGDIPVYGTGGYMLSVDQALSEENGIGIGRKGTINSPYILRAPYWTVDTLFYVIPKGTQDLNFLYAIFQRVNWKKYDESTGVPSLSKQTINAVEVTTPTQAEQELIGTMFKQLDNLIAVNQRKVELLKKLKQAYLQKMFV</sequence>
<evidence type="ECO:0000313" key="6">
    <source>
        <dbReference type="Proteomes" id="UP000307517"/>
    </source>
</evidence>
<keyword evidence="5" id="KW-0255">Endonuclease</keyword>
<protein>
    <submittedName>
        <fullName evidence="5">Restriction endonuclease subunit S</fullName>
    </submittedName>
</protein>
<keyword evidence="5" id="KW-0540">Nuclease</keyword>
<comment type="caution">
    <text evidence="5">The sequence shown here is derived from an EMBL/GenBank/DDBJ whole genome shotgun (WGS) entry which is preliminary data.</text>
</comment>
<keyword evidence="3" id="KW-0238">DNA-binding</keyword>
<dbReference type="GO" id="GO:0009307">
    <property type="term" value="P:DNA restriction-modification system"/>
    <property type="evidence" value="ECO:0007669"/>
    <property type="project" value="UniProtKB-KW"/>
</dbReference>
<dbReference type="Gene3D" id="3.90.220.20">
    <property type="entry name" value="DNA methylase specificity domains"/>
    <property type="match status" value="2"/>
</dbReference>
<dbReference type="GO" id="GO:0003677">
    <property type="term" value="F:DNA binding"/>
    <property type="evidence" value="ECO:0007669"/>
    <property type="project" value="UniProtKB-KW"/>
</dbReference>
<evidence type="ECO:0000256" key="1">
    <source>
        <dbReference type="ARBA" id="ARBA00010923"/>
    </source>
</evidence>
<dbReference type="Pfam" id="PF01420">
    <property type="entry name" value="Methylase_S"/>
    <property type="match status" value="2"/>
</dbReference>